<accession>A0AAJ0CR51</accession>
<reference evidence="12" key="1">
    <citation type="submission" date="2023-06" db="EMBL/GenBank/DDBJ databases">
        <title>Conoideocrella luteorostrata (Hypocreales: Clavicipitaceae), a potential biocontrol fungus for elongate hemlock scale in United States Christmas tree production areas.</title>
        <authorList>
            <person name="Barrett H."/>
            <person name="Lovett B."/>
            <person name="Macias A.M."/>
            <person name="Stajich J.E."/>
            <person name="Kasson M.T."/>
        </authorList>
    </citation>
    <scope>NUCLEOTIDE SEQUENCE</scope>
    <source>
        <strain evidence="12">ARSEF 14590</strain>
    </source>
</reference>
<evidence type="ECO:0000313" key="13">
    <source>
        <dbReference type="Proteomes" id="UP001251528"/>
    </source>
</evidence>
<comment type="similarity">
    <text evidence="2">Belongs to the peptidase M43B family.</text>
</comment>
<keyword evidence="4" id="KW-0479">Metal-binding</keyword>
<dbReference type="Proteomes" id="UP001251528">
    <property type="component" value="Unassembled WGS sequence"/>
</dbReference>
<dbReference type="EMBL" id="JASWJB010000068">
    <property type="protein sequence ID" value="KAK2601882.1"/>
    <property type="molecule type" value="Genomic_DNA"/>
</dbReference>
<evidence type="ECO:0000256" key="8">
    <source>
        <dbReference type="ARBA" id="ARBA00023049"/>
    </source>
</evidence>
<keyword evidence="9" id="KW-1015">Disulfide bond</keyword>
<keyword evidence="7" id="KW-0862">Zinc</keyword>
<dbReference type="PANTHER" id="PTHR47466">
    <property type="match status" value="1"/>
</dbReference>
<keyword evidence="5 10" id="KW-0732">Signal</keyword>
<keyword evidence="8" id="KW-0482">Metalloprotease</keyword>
<evidence type="ECO:0000256" key="10">
    <source>
        <dbReference type="SAM" id="SignalP"/>
    </source>
</evidence>
<dbReference type="GO" id="GO:0046872">
    <property type="term" value="F:metal ion binding"/>
    <property type="evidence" value="ECO:0007669"/>
    <property type="project" value="UniProtKB-KW"/>
</dbReference>
<dbReference type="InterPro" id="IPR024079">
    <property type="entry name" value="MetalloPept_cat_dom_sf"/>
</dbReference>
<gene>
    <name evidence="12" type="ORF">QQS21_004569</name>
</gene>
<evidence type="ECO:0000256" key="3">
    <source>
        <dbReference type="ARBA" id="ARBA00022670"/>
    </source>
</evidence>
<dbReference type="CDD" id="cd04275">
    <property type="entry name" value="ZnMc_pappalysin_like"/>
    <property type="match status" value="1"/>
</dbReference>
<keyword evidence="13" id="KW-1185">Reference proteome</keyword>
<comment type="function">
    <text evidence="1">Secreted metalloproteinase that allows assimilation of proteinaceous substrates.</text>
</comment>
<dbReference type="InterPro" id="IPR008754">
    <property type="entry name" value="Peptidase_M43"/>
</dbReference>
<dbReference type="GO" id="GO:0006508">
    <property type="term" value="P:proteolysis"/>
    <property type="evidence" value="ECO:0007669"/>
    <property type="project" value="UniProtKB-KW"/>
</dbReference>
<dbReference type="AlphaFoldDB" id="A0AAJ0CR51"/>
<feature type="chain" id="PRO_5042586214" description="Peptidase M43 pregnancy-associated plasma-A domain-containing protein" evidence="10">
    <location>
        <begin position="21"/>
        <end position="274"/>
    </location>
</feature>
<dbReference type="SUPFAM" id="SSF55486">
    <property type="entry name" value="Metalloproteases ('zincins'), catalytic domain"/>
    <property type="match status" value="1"/>
</dbReference>
<proteinExistence type="inferred from homology"/>
<comment type="caution">
    <text evidence="12">The sequence shown here is derived from an EMBL/GenBank/DDBJ whole genome shotgun (WGS) entry which is preliminary data.</text>
</comment>
<evidence type="ECO:0000256" key="2">
    <source>
        <dbReference type="ARBA" id="ARBA00008721"/>
    </source>
</evidence>
<protein>
    <recommendedName>
        <fullName evidence="11">Peptidase M43 pregnancy-associated plasma-A domain-containing protein</fullName>
    </recommendedName>
</protein>
<evidence type="ECO:0000256" key="6">
    <source>
        <dbReference type="ARBA" id="ARBA00022801"/>
    </source>
</evidence>
<evidence type="ECO:0000313" key="12">
    <source>
        <dbReference type="EMBL" id="KAK2601882.1"/>
    </source>
</evidence>
<dbReference type="GO" id="GO:0008237">
    <property type="term" value="F:metallopeptidase activity"/>
    <property type="evidence" value="ECO:0007669"/>
    <property type="project" value="UniProtKB-KW"/>
</dbReference>
<dbReference type="Gene3D" id="3.40.390.10">
    <property type="entry name" value="Collagenase (Catalytic Domain)"/>
    <property type="match status" value="1"/>
</dbReference>
<dbReference type="Pfam" id="PF05572">
    <property type="entry name" value="Peptidase_M43"/>
    <property type="match status" value="1"/>
</dbReference>
<evidence type="ECO:0000256" key="5">
    <source>
        <dbReference type="ARBA" id="ARBA00022729"/>
    </source>
</evidence>
<evidence type="ECO:0000259" key="11">
    <source>
        <dbReference type="Pfam" id="PF05572"/>
    </source>
</evidence>
<evidence type="ECO:0000256" key="7">
    <source>
        <dbReference type="ARBA" id="ARBA00022833"/>
    </source>
</evidence>
<feature type="domain" description="Peptidase M43 pregnancy-associated plasma-A" evidence="11">
    <location>
        <begin position="201"/>
        <end position="264"/>
    </location>
</feature>
<evidence type="ECO:0000256" key="4">
    <source>
        <dbReference type="ARBA" id="ARBA00022723"/>
    </source>
</evidence>
<keyword evidence="6" id="KW-0378">Hydrolase</keyword>
<name>A0AAJ0CR51_9HYPO</name>
<evidence type="ECO:0000256" key="9">
    <source>
        <dbReference type="ARBA" id="ARBA00023157"/>
    </source>
</evidence>
<feature type="signal peptide" evidence="10">
    <location>
        <begin position="1"/>
        <end position="20"/>
    </location>
</feature>
<sequence>MIAETFVILIGLLVQRAVTAATVPKPDIGYGCGVHMPTEEQLELHRNLSIMEENNMDIDKRAPIYVDTYFHVVVDKEEERVKAGRTVLKKQLAVINIGFAPAKIFFNLRAIDWTVNPRWAIGLDVLTMKYQLHRGGRSSLNLYFISALPDVPGEKSKKKHLGICSFPDEVGRESEVVLDGCLVDVDTIPGGAWIPYDDGKTAIHEIGHWFGLLHTFQGGCDGSGDMVSDTPASASASVGCPEGRNSCPDLPGLDPIHNYMDYSNESVLCLAAEY</sequence>
<organism evidence="12 13">
    <name type="scientific">Conoideocrella luteorostrata</name>
    <dbReference type="NCBI Taxonomy" id="1105319"/>
    <lineage>
        <taxon>Eukaryota</taxon>
        <taxon>Fungi</taxon>
        <taxon>Dikarya</taxon>
        <taxon>Ascomycota</taxon>
        <taxon>Pezizomycotina</taxon>
        <taxon>Sordariomycetes</taxon>
        <taxon>Hypocreomycetidae</taxon>
        <taxon>Hypocreales</taxon>
        <taxon>Clavicipitaceae</taxon>
        <taxon>Conoideocrella</taxon>
    </lineage>
</organism>
<keyword evidence="3" id="KW-0645">Protease</keyword>
<evidence type="ECO:0000256" key="1">
    <source>
        <dbReference type="ARBA" id="ARBA00003174"/>
    </source>
</evidence>
<dbReference type="PANTHER" id="PTHR47466:SF1">
    <property type="entry name" value="METALLOPROTEASE MEP1 (AFU_ORTHOLOGUE AFUA_1G07730)-RELATED"/>
    <property type="match status" value="1"/>
</dbReference>